<keyword evidence="9" id="KW-0808">Transferase</keyword>
<dbReference type="InterPro" id="IPR051085">
    <property type="entry name" value="MB_O-acyltransferase"/>
</dbReference>
<comment type="subcellular location">
    <subcellularLocation>
        <location evidence="9">Cell inner membrane</location>
    </subcellularLocation>
    <subcellularLocation>
        <location evidence="1">Cell membrane</location>
        <topology evidence="1">Multi-pass membrane protein</topology>
    </subcellularLocation>
</comment>
<feature type="transmembrane region" description="Helical" evidence="10">
    <location>
        <begin position="71"/>
        <end position="91"/>
    </location>
</feature>
<dbReference type="PIRSF" id="PIRSF016636">
    <property type="entry name" value="AlgI_DltB"/>
    <property type="match status" value="1"/>
</dbReference>
<organism evidence="11 12">
    <name type="scientific">Immundisolibacter cernigliae</name>
    <dbReference type="NCBI Taxonomy" id="1810504"/>
    <lineage>
        <taxon>Bacteria</taxon>
        <taxon>Pseudomonadati</taxon>
        <taxon>Pseudomonadota</taxon>
        <taxon>Gammaproteobacteria</taxon>
        <taxon>Immundisolibacterales</taxon>
        <taxon>Immundisolibacteraceae</taxon>
        <taxon>Immundisolibacter</taxon>
    </lineage>
</organism>
<dbReference type="EC" id="2.3.1.-" evidence="9"/>
<reference evidence="12" key="1">
    <citation type="submission" date="2016-03" db="EMBL/GenBank/DDBJ databases">
        <title>Complete genome sequence of Solimmundus cernigliae, representing a novel lineage of polycyclic aromatic hydrocarbon degraders within the Gammaproteobacteria.</title>
        <authorList>
            <person name="Singleton D.R."/>
            <person name="Dickey A.N."/>
            <person name="Scholl E.H."/>
            <person name="Wright F.A."/>
            <person name="Aitken M.D."/>
        </authorList>
    </citation>
    <scope>NUCLEOTIDE SEQUENCE [LARGE SCALE GENOMIC DNA]</scope>
    <source>
        <strain evidence="12">TR3.2</strain>
    </source>
</reference>
<dbReference type="InterPro" id="IPR004299">
    <property type="entry name" value="MBOAT_fam"/>
</dbReference>
<dbReference type="EMBL" id="CP014671">
    <property type="protein sequence ID" value="ANX03823.1"/>
    <property type="molecule type" value="Genomic_DNA"/>
</dbReference>
<evidence type="ECO:0000256" key="6">
    <source>
        <dbReference type="ARBA" id="ARBA00022841"/>
    </source>
</evidence>
<keyword evidence="8 9" id="KW-0472">Membrane</keyword>
<dbReference type="InterPro" id="IPR024194">
    <property type="entry name" value="Ac/AlaTfrase_AlgI/DltB"/>
</dbReference>
<keyword evidence="6 9" id="KW-0016">Alginate biosynthesis</keyword>
<proteinExistence type="inferred from homology"/>
<feature type="transmembrane region" description="Helical" evidence="10">
    <location>
        <begin position="301"/>
        <end position="319"/>
    </location>
</feature>
<protein>
    <recommendedName>
        <fullName evidence="9">Probable alginate O-acetylase</fullName>
        <ecNumber evidence="9">2.3.1.-</ecNumber>
    </recommendedName>
</protein>
<dbReference type="Pfam" id="PF03062">
    <property type="entry name" value="MBOAT"/>
    <property type="match status" value="1"/>
</dbReference>
<feature type="transmembrane region" description="Helical" evidence="10">
    <location>
        <begin position="354"/>
        <end position="372"/>
    </location>
</feature>
<dbReference type="GO" id="GO:0016746">
    <property type="term" value="F:acyltransferase activity"/>
    <property type="evidence" value="ECO:0007669"/>
    <property type="project" value="UniProtKB-KW"/>
</dbReference>
<comment type="similarity">
    <text evidence="3 9">Belongs to the membrane-bound acyltransferase family.</text>
</comment>
<evidence type="ECO:0000256" key="4">
    <source>
        <dbReference type="ARBA" id="ARBA00022475"/>
    </source>
</evidence>
<dbReference type="STRING" id="1810504.PG2T_06185"/>
<evidence type="ECO:0000313" key="11">
    <source>
        <dbReference type="EMBL" id="ANX03823.1"/>
    </source>
</evidence>
<evidence type="ECO:0000256" key="1">
    <source>
        <dbReference type="ARBA" id="ARBA00004651"/>
    </source>
</evidence>
<evidence type="ECO:0000256" key="3">
    <source>
        <dbReference type="ARBA" id="ARBA00010323"/>
    </source>
</evidence>
<dbReference type="InterPro" id="IPR028362">
    <property type="entry name" value="AlgI"/>
</dbReference>
<feature type="transmembrane region" description="Helical" evidence="10">
    <location>
        <begin position="325"/>
        <end position="347"/>
    </location>
</feature>
<dbReference type="GO" id="GO:0042121">
    <property type="term" value="P:alginic acid biosynthetic process"/>
    <property type="evidence" value="ECO:0007669"/>
    <property type="project" value="UniProtKB-UniRule"/>
</dbReference>
<dbReference type="RefSeq" id="WP_068803500.1">
    <property type="nucleotide sequence ID" value="NZ_CP014671.1"/>
</dbReference>
<dbReference type="InParanoid" id="A0A1B1YT48"/>
<evidence type="ECO:0000256" key="5">
    <source>
        <dbReference type="ARBA" id="ARBA00022692"/>
    </source>
</evidence>
<feature type="transmembrane region" description="Helical" evidence="10">
    <location>
        <begin position="220"/>
        <end position="238"/>
    </location>
</feature>
<dbReference type="PANTHER" id="PTHR13285">
    <property type="entry name" value="ACYLTRANSFERASE"/>
    <property type="match status" value="1"/>
</dbReference>
<dbReference type="OrthoDB" id="139172at2"/>
<sequence>MVFSTPIFLLVFLPLFALAYALLPRKNLVLLVASLIFYAWGEPVLVLLMVAVAWVNYLFGRLVGGDSPYRFRYLATAVALNVSVLVAFKYLDFIVHNLNRLAPALGLQPWPEPHLPLPLGISFFIFQAITYVVDIYRRHSSPAGKFSDVMLYISLFPQLVAGPIVRYEEIAEQIRARRSDWQRVLSGVELFTIGLAKKVIIADSLAVPVDRIFALPPSELSFGLAWLGVICFALQIFFDFSGYSDMAIGIGRALGFDFPENFNQPYRARSIQEFWRRWHMTLSRWFRDYVYIPLGGNRLGLARTYVNLLAIFVLTGFWHGASWNFLIWGLIHGLFLVVERVGFAGWLSRAWAPLAHIYVAGVALLGWVFFRADDLPSAMVLLKTMAGFAEAPAFSGVAALFNPYVVCVLLLGAIVAVWPERSSWADQIRQVKAAAVRYGVLILSTLYSCSIPDHHIVPSRSPLLLAREVFRELAGDGKAVDREVSAC</sequence>
<feature type="transmembrane region" description="Helical" evidence="10">
    <location>
        <begin position="37"/>
        <end position="59"/>
    </location>
</feature>
<keyword evidence="7 10" id="KW-1133">Transmembrane helix</keyword>
<evidence type="ECO:0000256" key="7">
    <source>
        <dbReference type="ARBA" id="ARBA00022989"/>
    </source>
</evidence>
<dbReference type="AlphaFoldDB" id="A0A1B1YT48"/>
<keyword evidence="5 9" id="KW-0812">Transmembrane</keyword>
<evidence type="ECO:0000256" key="10">
    <source>
        <dbReference type="SAM" id="Phobius"/>
    </source>
</evidence>
<keyword evidence="9" id="KW-0012">Acyltransferase</keyword>
<dbReference type="Proteomes" id="UP000092952">
    <property type="component" value="Chromosome"/>
</dbReference>
<accession>A0A1B1YT48</accession>
<dbReference type="PIRSF" id="PIRSF500217">
    <property type="entry name" value="AlgI"/>
    <property type="match status" value="1"/>
</dbReference>
<feature type="transmembrane region" description="Helical" evidence="10">
    <location>
        <begin position="115"/>
        <end position="137"/>
    </location>
</feature>
<gene>
    <name evidence="11" type="ORF">PG2T_06185</name>
</gene>
<keyword evidence="12" id="KW-1185">Reference proteome</keyword>
<evidence type="ECO:0000256" key="9">
    <source>
        <dbReference type="PIRNR" id="PIRNR016636"/>
    </source>
</evidence>
<dbReference type="GO" id="GO:0005886">
    <property type="term" value="C:plasma membrane"/>
    <property type="evidence" value="ECO:0007669"/>
    <property type="project" value="UniProtKB-SubCell"/>
</dbReference>
<evidence type="ECO:0000256" key="2">
    <source>
        <dbReference type="ARBA" id="ARBA00005182"/>
    </source>
</evidence>
<dbReference type="PANTHER" id="PTHR13285:SF18">
    <property type="entry name" value="PROTEIN-CYSTEINE N-PALMITOYLTRANSFERASE RASP"/>
    <property type="match status" value="1"/>
</dbReference>
<keyword evidence="4 9" id="KW-1003">Cell membrane</keyword>
<dbReference type="UniPathway" id="UPA00286"/>
<name>A0A1B1YT48_9GAMM</name>
<evidence type="ECO:0000256" key="8">
    <source>
        <dbReference type="ARBA" id="ARBA00023136"/>
    </source>
</evidence>
<comment type="pathway">
    <text evidence="2 9">Glycan biosynthesis; alginate biosynthesis.</text>
</comment>
<keyword evidence="9" id="KW-0997">Cell inner membrane</keyword>
<dbReference type="KEGG" id="gbi:PG2T_06185"/>
<feature type="transmembrane region" description="Helical" evidence="10">
    <location>
        <begin position="392"/>
        <end position="418"/>
    </location>
</feature>
<evidence type="ECO:0000313" key="12">
    <source>
        <dbReference type="Proteomes" id="UP000092952"/>
    </source>
</evidence>